<dbReference type="Pfam" id="PF03572">
    <property type="entry name" value="Peptidase_S41"/>
    <property type="match status" value="1"/>
</dbReference>
<name>A0A8J7GDE9_9ACTN</name>
<dbReference type="InterPro" id="IPR029045">
    <property type="entry name" value="ClpP/crotonase-like_dom_sf"/>
</dbReference>
<evidence type="ECO:0000313" key="3">
    <source>
        <dbReference type="Proteomes" id="UP000622552"/>
    </source>
</evidence>
<sequence length="485" mass="52699">MIMDASAALEDLDTLVRHLRDAHPHPYPDGMQAFYAAVAECVSAIPANGLSDARFRQLLRPVLAAVRDGHTKLEESVTGSRHYPVGWDVVEDVLYVARVGSTEHRELLGARLVSVNGRTVAELRAAYTRIRGCENLSHELTGVARALGGPHLAEDLLGLADGLKLVVRTADGADVTVEVPSTEEDLEWIGPPSTQELPPADASGLGWGFLSADTVYLRVANLVGYREYAEMMEAFADRPVGEHGDATSATELLRELVLAARTARADRLIVDLRGNGGGGAAFAFILGHFLYGLDRTLRVDLGHGLTRYSELFAEHYPAMVKDVPAEVWAAGGYDFREEHAWRAGELVETFRLQDYSPTFAAELTRGDLSAAWSPQVTVLIDAWTYSSGFQLALFLHRMGADTVGVPSGQAGNSSGDTLGFTLPHSRIKARLSAKRFVMFPHDPEQGRLWRPDQELTYAHLAGHHFDPDTAVTIATAGLNPGSESR</sequence>
<dbReference type="GO" id="GO:0008236">
    <property type="term" value="F:serine-type peptidase activity"/>
    <property type="evidence" value="ECO:0007669"/>
    <property type="project" value="InterPro"/>
</dbReference>
<dbReference type="AlphaFoldDB" id="A0A8J7GDE9"/>
<dbReference type="InterPro" id="IPR005151">
    <property type="entry name" value="Tail-specific_protease"/>
</dbReference>
<keyword evidence="3" id="KW-1185">Reference proteome</keyword>
<organism evidence="2 3">
    <name type="scientific">Longispora fulva</name>
    <dbReference type="NCBI Taxonomy" id="619741"/>
    <lineage>
        <taxon>Bacteria</taxon>
        <taxon>Bacillati</taxon>
        <taxon>Actinomycetota</taxon>
        <taxon>Actinomycetes</taxon>
        <taxon>Micromonosporales</taxon>
        <taxon>Micromonosporaceae</taxon>
        <taxon>Longispora</taxon>
    </lineage>
</organism>
<protein>
    <recommendedName>
        <fullName evidence="1">Tail specific protease domain-containing protein</fullName>
    </recommendedName>
</protein>
<feature type="domain" description="Tail specific protease" evidence="1">
    <location>
        <begin position="248"/>
        <end position="408"/>
    </location>
</feature>
<evidence type="ECO:0000313" key="2">
    <source>
        <dbReference type="EMBL" id="MBG6136599.1"/>
    </source>
</evidence>
<proteinExistence type="predicted"/>
<dbReference type="SUPFAM" id="SSF52096">
    <property type="entry name" value="ClpP/crotonase"/>
    <property type="match status" value="1"/>
</dbReference>
<comment type="caution">
    <text evidence="2">The sequence shown here is derived from an EMBL/GenBank/DDBJ whole genome shotgun (WGS) entry which is preliminary data.</text>
</comment>
<reference evidence="2" key="1">
    <citation type="submission" date="2020-11" db="EMBL/GenBank/DDBJ databases">
        <title>Sequencing the genomes of 1000 actinobacteria strains.</title>
        <authorList>
            <person name="Klenk H.-P."/>
        </authorList>
    </citation>
    <scope>NUCLEOTIDE SEQUENCE</scope>
    <source>
        <strain evidence="2">DSM 45356</strain>
    </source>
</reference>
<dbReference type="GO" id="GO:0006508">
    <property type="term" value="P:proteolysis"/>
    <property type="evidence" value="ECO:0007669"/>
    <property type="project" value="InterPro"/>
</dbReference>
<gene>
    <name evidence="2" type="ORF">IW245_002793</name>
</gene>
<dbReference type="Gene3D" id="3.90.226.10">
    <property type="entry name" value="2-enoyl-CoA Hydratase, Chain A, domain 1"/>
    <property type="match status" value="1"/>
</dbReference>
<dbReference type="RefSeq" id="WP_197003555.1">
    <property type="nucleotide sequence ID" value="NZ_BONS01000016.1"/>
</dbReference>
<dbReference type="Proteomes" id="UP000622552">
    <property type="component" value="Unassembled WGS sequence"/>
</dbReference>
<accession>A0A8J7GDE9</accession>
<dbReference type="EMBL" id="JADOUF010000001">
    <property type="protein sequence ID" value="MBG6136599.1"/>
    <property type="molecule type" value="Genomic_DNA"/>
</dbReference>
<evidence type="ECO:0000259" key="1">
    <source>
        <dbReference type="Pfam" id="PF03572"/>
    </source>
</evidence>